<dbReference type="Proteomes" id="UP001209878">
    <property type="component" value="Unassembled WGS sequence"/>
</dbReference>
<reference evidence="1" key="1">
    <citation type="journal article" date="2023" name="Mol. Biol. Evol.">
        <title>Third-Generation Sequencing Reveals the Adaptive Role of the Epigenome in Three Deep-Sea Polychaetes.</title>
        <authorList>
            <person name="Perez M."/>
            <person name="Aroh O."/>
            <person name="Sun Y."/>
            <person name="Lan Y."/>
            <person name="Juniper S.K."/>
            <person name="Young C.R."/>
            <person name="Angers B."/>
            <person name="Qian P.Y."/>
        </authorList>
    </citation>
    <scope>NUCLEOTIDE SEQUENCE</scope>
    <source>
        <strain evidence="1">R07B-5</strain>
    </source>
</reference>
<protein>
    <submittedName>
        <fullName evidence="1">Uncharacterized protein</fullName>
    </submittedName>
</protein>
<evidence type="ECO:0000313" key="2">
    <source>
        <dbReference type="Proteomes" id="UP001209878"/>
    </source>
</evidence>
<comment type="caution">
    <text evidence="1">The sequence shown here is derived from an EMBL/GenBank/DDBJ whole genome shotgun (WGS) entry which is preliminary data.</text>
</comment>
<name>A0AAD9N4Z9_RIDPI</name>
<keyword evidence="2" id="KW-1185">Reference proteome</keyword>
<evidence type="ECO:0000313" key="1">
    <source>
        <dbReference type="EMBL" id="KAK2154509.1"/>
    </source>
</evidence>
<dbReference type="EMBL" id="JAODUO010002173">
    <property type="protein sequence ID" value="KAK2154509.1"/>
    <property type="molecule type" value="Genomic_DNA"/>
</dbReference>
<organism evidence="1 2">
    <name type="scientific">Ridgeia piscesae</name>
    <name type="common">Tubeworm</name>
    <dbReference type="NCBI Taxonomy" id="27915"/>
    <lineage>
        <taxon>Eukaryota</taxon>
        <taxon>Metazoa</taxon>
        <taxon>Spiralia</taxon>
        <taxon>Lophotrochozoa</taxon>
        <taxon>Annelida</taxon>
        <taxon>Polychaeta</taxon>
        <taxon>Sedentaria</taxon>
        <taxon>Canalipalpata</taxon>
        <taxon>Sabellida</taxon>
        <taxon>Siboglinidae</taxon>
        <taxon>Ridgeia</taxon>
    </lineage>
</organism>
<gene>
    <name evidence="1" type="ORF">NP493_2175g00003</name>
</gene>
<accession>A0AAD9N4Z9</accession>
<dbReference type="AlphaFoldDB" id="A0AAD9N4Z9"/>
<proteinExistence type="predicted"/>
<sequence>MCSEKTKHLWYKYYGLFSKVICRKLTRGKQVLRHILIASVNHVTLVRHNP</sequence>